<name>A0A7I7QNU3_9MYCO</name>
<accession>A0A7I7QNU3</accession>
<keyword evidence="3" id="KW-1185">Reference proteome</keyword>
<dbReference type="Proteomes" id="UP000467193">
    <property type="component" value="Chromosome"/>
</dbReference>
<proteinExistence type="predicted"/>
<evidence type="ECO:0000313" key="3">
    <source>
        <dbReference type="Proteomes" id="UP000467193"/>
    </source>
</evidence>
<dbReference type="EMBL" id="AP022588">
    <property type="protein sequence ID" value="BBY28069.1"/>
    <property type="molecule type" value="Genomic_DNA"/>
</dbReference>
<feature type="transmembrane region" description="Helical" evidence="1">
    <location>
        <begin position="54"/>
        <end position="80"/>
    </location>
</feature>
<gene>
    <name evidence="2" type="ORF">MSEDJ_21650</name>
</gene>
<keyword evidence="1" id="KW-1133">Transmembrane helix</keyword>
<evidence type="ECO:0000256" key="1">
    <source>
        <dbReference type="SAM" id="Phobius"/>
    </source>
</evidence>
<reference evidence="2 3" key="1">
    <citation type="journal article" date="2019" name="Emerg. Microbes Infect.">
        <title>Comprehensive subspecies identification of 175 nontuberculous mycobacteria species based on 7547 genomic profiles.</title>
        <authorList>
            <person name="Matsumoto Y."/>
            <person name="Kinjo T."/>
            <person name="Motooka D."/>
            <person name="Nabeya D."/>
            <person name="Jung N."/>
            <person name="Uechi K."/>
            <person name="Horii T."/>
            <person name="Iida T."/>
            <person name="Fujita J."/>
            <person name="Nakamura S."/>
        </authorList>
    </citation>
    <scope>NUCLEOTIDE SEQUENCE [LARGE SCALE GENOMIC DNA]</scope>
    <source>
        <strain evidence="2 3">JCM 17899</strain>
    </source>
</reference>
<dbReference type="KEGG" id="msei:MSEDJ_21650"/>
<keyword evidence="1" id="KW-0812">Transmembrane</keyword>
<sequence length="115" mass="12147">MTVPNPSASRAKSWLRDLDDDAWRWATWATPFVVQVVLGVGLTVSWVLGRPPFLVIGAVQIAIAAVTALLVSAVLAVLLVRSRSSRLHGLAVSLAGSCVVVAIGASVYGVWILGW</sequence>
<feature type="transmembrane region" description="Helical" evidence="1">
    <location>
        <begin position="25"/>
        <end position="48"/>
    </location>
</feature>
<dbReference type="RefSeq" id="WP_163796864.1">
    <property type="nucleotide sequence ID" value="NZ_AP022588.1"/>
</dbReference>
<feature type="transmembrane region" description="Helical" evidence="1">
    <location>
        <begin position="92"/>
        <end position="113"/>
    </location>
</feature>
<keyword evidence="1" id="KW-0472">Membrane</keyword>
<organism evidence="2 3">
    <name type="scientific">Mycolicibacterium sediminis</name>
    <dbReference type="NCBI Taxonomy" id="1286180"/>
    <lineage>
        <taxon>Bacteria</taxon>
        <taxon>Bacillati</taxon>
        <taxon>Actinomycetota</taxon>
        <taxon>Actinomycetes</taxon>
        <taxon>Mycobacteriales</taxon>
        <taxon>Mycobacteriaceae</taxon>
        <taxon>Mycolicibacterium</taxon>
    </lineage>
</organism>
<evidence type="ECO:0000313" key="2">
    <source>
        <dbReference type="EMBL" id="BBY28069.1"/>
    </source>
</evidence>
<dbReference type="AlphaFoldDB" id="A0A7I7QNU3"/>
<protein>
    <submittedName>
        <fullName evidence="2">Uncharacterized protein</fullName>
    </submittedName>
</protein>